<keyword evidence="4 13" id="KW-0479">Metal-binding</keyword>
<evidence type="ECO:0000259" key="14">
    <source>
        <dbReference type="Pfam" id="PF04261"/>
    </source>
</evidence>
<feature type="domain" description="Dyp-type peroxidase C-terminal" evidence="15">
    <location>
        <begin position="213"/>
        <end position="388"/>
    </location>
</feature>
<evidence type="ECO:0000313" key="17">
    <source>
        <dbReference type="Proteomes" id="UP001500064"/>
    </source>
</evidence>
<keyword evidence="7 13" id="KW-0408">Iron</keyword>
<feature type="domain" description="Dyp-type peroxidase N-terminal" evidence="14">
    <location>
        <begin position="54"/>
        <end position="201"/>
    </location>
</feature>
<keyword evidence="2 13" id="KW-0575">Peroxidase</keyword>
<dbReference type="InterPro" id="IPR011008">
    <property type="entry name" value="Dimeric_a/b-barrel"/>
</dbReference>
<keyword evidence="6 13" id="KW-0560">Oxidoreductase</keyword>
<dbReference type="SUPFAM" id="SSF54909">
    <property type="entry name" value="Dimeric alpha+beta barrel"/>
    <property type="match status" value="1"/>
</dbReference>
<evidence type="ECO:0000256" key="2">
    <source>
        <dbReference type="ARBA" id="ARBA00022559"/>
    </source>
</evidence>
<comment type="catalytic activity">
    <reaction evidence="12">
        <text>heme b + 2 H(+) = protoporphyrin IX + Fe(2+)</text>
        <dbReference type="Rhea" id="RHEA:22584"/>
        <dbReference type="ChEBI" id="CHEBI:15378"/>
        <dbReference type="ChEBI" id="CHEBI:29033"/>
        <dbReference type="ChEBI" id="CHEBI:57306"/>
        <dbReference type="ChEBI" id="CHEBI:60344"/>
        <dbReference type="EC" id="4.98.1.1"/>
    </reaction>
    <physiologicalReaction direction="left-to-right" evidence="12">
        <dbReference type="Rhea" id="RHEA:22585"/>
    </physiologicalReaction>
</comment>
<evidence type="ECO:0000256" key="13">
    <source>
        <dbReference type="RuleBase" id="RU365017"/>
    </source>
</evidence>
<dbReference type="PANTHER" id="PTHR30521:SF4">
    <property type="entry name" value="DEFERROCHELATASE"/>
    <property type="match status" value="1"/>
</dbReference>
<dbReference type="EC" id="1.11.1.-" evidence="13"/>
<evidence type="ECO:0000256" key="9">
    <source>
        <dbReference type="ARBA" id="ARBA00025737"/>
    </source>
</evidence>
<dbReference type="PROSITE" id="PS51318">
    <property type="entry name" value="TAT"/>
    <property type="match status" value="1"/>
</dbReference>
<evidence type="ECO:0000256" key="6">
    <source>
        <dbReference type="ARBA" id="ARBA00023002"/>
    </source>
</evidence>
<keyword evidence="3 13" id="KW-0349">Heme</keyword>
<keyword evidence="17" id="KW-1185">Reference proteome</keyword>
<comment type="similarity">
    <text evidence="9 13">Belongs to the DyP-type peroxidase family.</text>
</comment>
<dbReference type="PROSITE" id="PS51404">
    <property type="entry name" value="DYP_PEROXIDASE"/>
    <property type="match status" value="1"/>
</dbReference>
<comment type="caution">
    <text evidence="16">The sequence shown here is derived from an EMBL/GenBank/DDBJ whole genome shotgun (WGS) entry which is preliminary data.</text>
</comment>
<evidence type="ECO:0000256" key="8">
    <source>
        <dbReference type="ARBA" id="ARBA00023239"/>
    </source>
</evidence>
<reference evidence="17" key="1">
    <citation type="journal article" date="2019" name="Int. J. Syst. Evol. Microbiol.">
        <title>The Global Catalogue of Microorganisms (GCM) 10K type strain sequencing project: providing services to taxonomists for standard genome sequencing and annotation.</title>
        <authorList>
            <consortium name="The Broad Institute Genomics Platform"/>
            <consortium name="The Broad Institute Genome Sequencing Center for Infectious Disease"/>
            <person name="Wu L."/>
            <person name="Ma J."/>
        </authorList>
    </citation>
    <scope>NUCLEOTIDE SEQUENCE [LARGE SCALE GENOMIC DNA]</scope>
    <source>
        <strain evidence="17">JCM 13929</strain>
    </source>
</reference>
<evidence type="ECO:0000256" key="1">
    <source>
        <dbReference type="ARBA" id="ARBA00004196"/>
    </source>
</evidence>
<dbReference type="EMBL" id="BAAAMU010000077">
    <property type="protein sequence ID" value="GAA1666848.1"/>
    <property type="molecule type" value="Genomic_DNA"/>
</dbReference>
<dbReference type="InterPro" id="IPR048327">
    <property type="entry name" value="Dyp_perox_N"/>
</dbReference>
<evidence type="ECO:0000256" key="3">
    <source>
        <dbReference type="ARBA" id="ARBA00022617"/>
    </source>
</evidence>
<dbReference type="PANTHER" id="PTHR30521">
    <property type="entry name" value="DEFERROCHELATASE/PEROXIDASE"/>
    <property type="match status" value="1"/>
</dbReference>
<evidence type="ECO:0000256" key="12">
    <source>
        <dbReference type="ARBA" id="ARBA00048856"/>
    </source>
</evidence>
<protein>
    <recommendedName>
        <fullName evidence="10 13">Deferrochelatase</fullName>
        <ecNumber evidence="13">1.11.1.-</ecNumber>
    </recommendedName>
    <alternativeName>
        <fullName evidence="11 13">Peroxidase EfeB</fullName>
    </alternativeName>
</protein>
<name>A0ABP4S601_9ACTN</name>
<dbReference type="InterPro" id="IPR006311">
    <property type="entry name" value="TAT_signal"/>
</dbReference>
<keyword evidence="8" id="KW-0456">Lyase</keyword>
<evidence type="ECO:0000259" key="15">
    <source>
        <dbReference type="Pfam" id="PF20628"/>
    </source>
</evidence>
<gene>
    <name evidence="16" type="primary">efeB_2</name>
    <name evidence="16" type="ORF">GCM10009733_075500</name>
</gene>
<evidence type="ECO:0000256" key="10">
    <source>
        <dbReference type="ARBA" id="ARBA00033771"/>
    </source>
</evidence>
<evidence type="ECO:0000256" key="4">
    <source>
        <dbReference type="ARBA" id="ARBA00022723"/>
    </source>
</evidence>
<comment type="function">
    <text evidence="13">Involved in the recovery of exogenous heme iron. Extracts iron from heme while preserving the protoporphyrin ring intact.</text>
</comment>
<evidence type="ECO:0000256" key="11">
    <source>
        <dbReference type="ARBA" id="ARBA00033775"/>
    </source>
</evidence>
<proteinExistence type="inferred from homology"/>
<comment type="cofactor">
    <cofactor evidence="13">
        <name>heme b</name>
        <dbReference type="ChEBI" id="CHEBI:60344"/>
    </cofactor>
    <text evidence="13">Binds 1 heme b (iron(II)-protoporphyrin IX) group non-covalently per subunit.</text>
</comment>
<sequence length="400" mass="42033">MGSVSRRGLLTASGAGVAAGAVATAGAFLLGEPEPEPAASAAPPQAVAFHGPHQAGIATPVQDRLHFAAFDVAVSTREELVALLVSWTRAAEAMTAGRVSAADDSGEALDLPASRLTLTVGFGPTLFARAGEDRFGLAAARPPALADLPAFPGEKLDPARGGGDLAVQACADDPQVAVHAVRTLARIGLGRVSVRWSQLGYGKTSSTTPAELTPRNLMGFKDGTGNIPYDDRAALDEHVWVAAADGPAWMTGGSYLVARRIRMHLEAWDQVTRQDQEATIGRTKTEGAPLGGKGERDRFDPAALPADSHVRMAHPTANGGVRLMRRGYSFVDGSDSQGRIDAGLFFLAYQRDPRRQFVPMQRRLATGDRLSAYIRHVGSGLWACPPGVSPGGYWGDTLLG</sequence>
<evidence type="ECO:0000256" key="7">
    <source>
        <dbReference type="ARBA" id="ARBA00023004"/>
    </source>
</evidence>
<evidence type="ECO:0000256" key="5">
    <source>
        <dbReference type="ARBA" id="ARBA00022729"/>
    </source>
</evidence>
<keyword evidence="5" id="KW-0732">Signal</keyword>
<evidence type="ECO:0000313" key="16">
    <source>
        <dbReference type="EMBL" id="GAA1666848.1"/>
    </source>
</evidence>
<dbReference type="NCBIfam" id="TIGR01412">
    <property type="entry name" value="tat_substr_1"/>
    <property type="match status" value="1"/>
</dbReference>
<dbReference type="NCBIfam" id="TIGR01413">
    <property type="entry name" value="Dyp_perox_fam"/>
    <property type="match status" value="1"/>
</dbReference>
<dbReference type="Proteomes" id="UP001500064">
    <property type="component" value="Unassembled WGS sequence"/>
</dbReference>
<accession>A0ABP4S601</accession>
<comment type="subcellular location">
    <subcellularLocation>
        <location evidence="1">Cell envelope</location>
    </subcellularLocation>
</comment>
<organism evidence="16 17">
    <name type="scientific">Nonomuraea maheshkhaliensis</name>
    <dbReference type="NCBI Taxonomy" id="419590"/>
    <lineage>
        <taxon>Bacteria</taxon>
        <taxon>Bacillati</taxon>
        <taxon>Actinomycetota</taxon>
        <taxon>Actinomycetes</taxon>
        <taxon>Streptosporangiales</taxon>
        <taxon>Streptosporangiaceae</taxon>
        <taxon>Nonomuraea</taxon>
    </lineage>
</organism>
<dbReference type="InterPro" id="IPR048328">
    <property type="entry name" value="Dyp_perox_C"/>
</dbReference>
<dbReference type="InterPro" id="IPR006313">
    <property type="entry name" value="EfeB/EfeN"/>
</dbReference>
<dbReference type="Pfam" id="PF20628">
    <property type="entry name" value="Dyp_perox_C"/>
    <property type="match status" value="1"/>
</dbReference>
<dbReference type="Pfam" id="PF04261">
    <property type="entry name" value="Dyp_perox_N"/>
    <property type="match status" value="1"/>
</dbReference>
<dbReference type="InterPro" id="IPR006314">
    <property type="entry name" value="Dyp_peroxidase"/>
</dbReference>